<feature type="transmembrane region" description="Helical" evidence="5">
    <location>
        <begin position="160"/>
        <end position="176"/>
    </location>
</feature>
<feature type="transmembrane region" description="Helical" evidence="5">
    <location>
        <begin position="132"/>
        <end position="154"/>
    </location>
</feature>
<organism evidence="6">
    <name type="scientific">uncultured Desulfobacterium sp</name>
    <dbReference type="NCBI Taxonomy" id="201089"/>
    <lineage>
        <taxon>Bacteria</taxon>
        <taxon>Pseudomonadati</taxon>
        <taxon>Thermodesulfobacteriota</taxon>
        <taxon>Desulfobacteria</taxon>
        <taxon>Desulfobacterales</taxon>
        <taxon>Desulfobacteriaceae</taxon>
        <taxon>Desulfobacterium</taxon>
        <taxon>environmental samples</taxon>
    </lineage>
</organism>
<keyword evidence="3 5" id="KW-1133">Transmembrane helix</keyword>
<reference evidence="6" key="1">
    <citation type="submission" date="2018-01" db="EMBL/GenBank/DDBJ databases">
        <authorList>
            <person name="Regsiter A."/>
            <person name="William W."/>
        </authorList>
    </citation>
    <scope>NUCLEOTIDE SEQUENCE</scope>
    <source>
        <strain evidence="6">TRIP AH-1</strain>
    </source>
</reference>
<evidence type="ECO:0000256" key="3">
    <source>
        <dbReference type="ARBA" id="ARBA00022989"/>
    </source>
</evidence>
<feature type="transmembrane region" description="Helical" evidence="5">
    <location>
        <begin position="62"/>
        <end position="87"/>
    </location>
</feature>
<evidence type="ECO:0000256" key="1">
    <source>
        <dbReference type="ARBA" id="ARBA00004141"/>
    </source>
</evidence>
<comment type="subcellular location">
    <subcellularLocation>
        <location evidence="1">Membrane</location>
        <topology evidence="1">Multi-pass membrane protein</topology>
    </subcellularLocation>
</comment>
<feature type="transmembrane region" description="Helical" evidence="5">
    <location>
        <begin position="227"/>
        <end position="252"/>
    </location>
</feature>
<dbReference type="InterPro" id="IPR014150">
    <property type="entry name" value="Conjugal_tfr_TrbL"/>
</dbReference>
<dbReference type="EMBL" id="OJIN01000043">
    <property type="protein sequence ID" value="SPD72439.1"/>
    <property type="molecule type" value="Genomic_DNA"/>
</dbReference>
<dbReference type="Pfam" id="PF04610">
    <property type="entry name" value="TrbL"/>
    <property type="match status" value="1"/>
</dbReference>
<evidence type="ECO:0000256" key="4">
    <source>
        <dbReference type="ARBA" id="ARBA00023136"/>
    </source>
</evidence>
<keyword evidence="4 5" id="KW-0472">Membrane</keyword>
<evidence type="ECO:0000256" key="5">
    <source>
        <dbReference type="SAM" id="Phobius"/>
    </source>
</evidence>
<protein>
    <submittedName>
        <fullName evidence="6">P-type conjugative transfer protein TrbL</fullName>
    </submittedName>
</protein>
<feature type="transmembrane region" description="Helical" evidence="5">
    <location>
        <begin position="188"/>
        <end position="207"/>
    </location>
</feature>
<keyword evidence="2 5" id="KW-0812">Transmembrane</keyword>
<sequence length="342" mass="35692">MNFNVLTTTLTNFINAFTNGWNNIFPAVEWLTGSLLAIELVLVGLFWALGGGEKLAAVFRKIIFLGFWLWIVWNFPSLCHAFVQSLIQAGTIAGGGAAPSLLDPSRIAGYGITATAPLATKLENIGFGLVDAIVIGWGYLLIMLAFLIIAWQVFYAVLEYYLLVAIVGILLPFGFLQQTKFLAEKAVGAIIASGIKLMVLAFILSIAEPILSNLTFTNADITYNELFAMLLTAGAIAFLAWNAPSVAAGLLAGAPSLSAGVGTQNAMAAAMLTGMAAQPLVSSVRKAAGAVGNRAAANLSGPSGGGVSGVASQLSSAAGNSQSSAVTKLPPNWSSMYMKHKK</sequence>
<feature type="transmembrane region" description="Helical" evidence="5">
    <location>
        <begin position="30"/>
        <end position="50"/>
    </location>
</feature>
<dbReference type="NCBIfam" id="TIGR02783">
    <property type="entry name" value="TrbL_P"/>
    <property type="match status" value="1"/>
</dbReference>
<dbReference type="GO" id="GO:0030255">
    <property type="term" value="P:protein secretion by the type IV secretion system"/>
    <property type="evidence" value="ECO:0007669"/>
    <property type="project" value="InterPro"/>
</dbReference>
<name>A0A445MSN9_9BACT</name>
<dbReference type="AlphaFoldDB" id="A0A445MSN9"/>
<accession>A0A445MSN9</accession>
<gene>
    <name evidence="6" type="ORF">PITCH_A1370006</name>
</gene>
<proteinExistence type="predicted"/>
<evidence type="ECO:0000313" key="6">
    <source>
        <dbReference type="EMBL" id="SPD72439.1"/>
    </source>
</evidence>
<evidence type="ECO:0000256" key="2">
    <source>
        <dbReference type="ARBA" id="ARBA00022692"/>
    </source>
</evidence>
<dbReference type="InterPro" id="IPR007688">
    <property type="entry name" value="Conjugal_tfr_TrbL/VirB6"/>
</dbReference>
<dbReference type="GO" id="GO:0016020">
    <property type="term" value="C:membrane"/>
    <property type="evidence" value="ECO:0007669"/>
    <property type="project" value="UniProtKB-SubCell"/>
</dbReference>